<evidence type="ECO:0000256" key="1">
    <source>
        <dbReference type="SAM" id="SignalP"/>
    </source>
</evidence>
<evidence type="ECO:0000313" key="2">
    <source>
        <dbReference type="EMBL" id="KGD61947.1"/>
    </source>
</evidence>
<dbReference type="RefSeq" id="WP_052042532.1">
    <property type="nucleotide sequence ID" value="NZ_ARXU01000003.1"/>
</dbReference>
<gene>
    <name evidence="2" type="ORF">T9A_01156</name>
</gene>
<dbReference type="Proteomes" id="UP000029443">
    <property type="component" value="Unassembled WGS sequence"/>
</dbReference>
<dbReference type="InterPro" id="IPR020008">
    <property type="entry name" value="GlyGly_CTERM"/>
</dbReference>
<reference evidence="2 3" key="1">
    <citation type="submission" date="2012-09" db="EMBL/GenBank/DDBJ databases">
        <title>Genome Sequence of alkane-degrading Bacterium Alcanivorax jadensis T9.</title>
        <authorList>
            <person name="Lai Q."/>
            <person name="Shao Z."/>
        </authorList>
    </citation>
    <scope>NUCLEOTIDE SEQUENCE [LARGE SCALE GENOMIC DNA]</scope>
    <source>
        <strain evidence="2 3">T9</strain>
    </source>
</reference>
<dbReference type="NCBIfam" id="TIGR03501">
    <property type="entry name" value="GlyGly_CTERM"/>
    <property type="match status" value="1"/>
</dbReference>
<sequence>MKKLIATALAAALTSPNGFAGEPITEPNTYVDLPVPQLTGWSDINIHTIDGMTGATAKSHVYQSAAAKDDPGVDSVAAIYWELDNGSGRAPGLQVVTDDFDFPTNNCIMASGELQSEEFGVVLPKTCSDEEGSSKRYFFELTESDVPVDLVFNLGIKDIRYKGIKDPATDGGEELAAFRSTYDIGRIYRVIQKIINNTDERIASFKFEIGTGLGDAFQPLNYEDDGVSFEMRTMVPREFLEGETGAPDIRVWNPLRFATFSPKMFDDGSRDRFEPGFLDHAAAGFLPPQIPAAGIEKSSVIDSGLTIVDGRIGSITPNYFDVSSAQGVALPGNMLGYMLPDSLLPTVIGEYHTNDVGGESEKIHAIWDGTNWRSGRAGIDGDPATTPDNYTIIPDNLLEQWAGQLLGLELGEAPGEQIIRFDSFLSDDLSGLNTDIFIFIGEKLMDENGELKLDSITLRVTANSVSQVIGDVAGTESPDWMIDDDMDPSTPLASNAPSLADYLPGNDNTPIALNDVRTTEENITEAINVLGNDLFKIADMNVRPIEPADLTSVNILSAPANGTAEVYSGSDPALENTIIYTGDVDFYGIDTFEYSITAVGGNESNTATVTLNIQATPIPDAPIANNDFAVTFQETPVTLDVLANDDMNKGSPITITVSINNPPLNGSAVVGTDNSITYTPGDDFSGSDRFTYTVTVDGKVSNSALITIRVDEPVIDPFDSASYMDSSSNGGSLGALILPLAGLLFVRRRNNKEKREHQTC</sequence>
<keyword evidence="3" id="KW-1185">Reference proteome</keyword>
<dbReference type="Pfam" id="PF17963">
    <property type="entry name" value="Big_9"/>
    <property type="match status" value="2"/>
</dbReference>
<comment type="caution">
    <text evidence="2">The sequence shown here is derived from an EMBL/GenBank/DDBJ whole genome shotgun (WGS) entry which is preliminary data.</text>
</comment>
<proteinExistence type="predicted"/>
<accession>A0ABR4WG17</accession>
<evidence type="ECO:0000313" key="3">
    <source>
        <dbReference type="Proteomes" id="UP000029443"/>
    </source>
</evidence>
<name>A0ABR4WG17_9GAMM</name>
<feature type="signal peptide" evidence="1">
    <location>
        <begin position="1"/>
        <end position="20"/>
    </location>
</feature>
<keyword evidence="1" id="KW-0732">Signal</keyword>
<dbReference type="NCBIfam" id="NF033657">
    <property type="entry name" value="choice_anch_F"/>
    <property type="match status" value="1"/>
</dbReference>
<feature type="chain" id="PRO_5046696326" evidence="1">
    <location>
        <begin position="21"/>
        <end position="760"/>
    </location>
</feature>
<organism evidence="2 3">
    <name type="scientific">Alcanivorax jadensis T9</name>
    <dbReference type="NCBI Taxonomy" id="1177181"/>
    <lineage>
        <taxon>Bacteria</taxon>
        <taxon>Pseudomonadati</taxon>
        <taxon>Pseudomonadota</taxon>
        <taxon>Gammaproteobacteria</taxon>
        <taxon>Oceanospirillales</taxon>
        <taxon>Alcanivoracaceae</taxon>
        <taxon>Alcanivorax</taxon>
    </lineage>
</organism>
<protein>
    <submittedName>
        <fullName evidence="2">Ig domain-containing protein</fullName>
    </submittedName>
</protein>
<dbReference type="EMBL" id="ARXU01000003">
    <property type="protein sequence ID" value="KGD61947.1"/>
    <property type="molecule type" value="Genomic_DNA"/>
</dbReference>
<dbReference type="Gene3D" id="2.60.40.3440">
    <property type="match status" value="2"/>
</dbReference>